<reference evidence="4 5" key="1">
    <citation type="submission" date="2024-03" db="EMBL/GenBank/DDBJ databases">
        <title>The complete genome of Streptomyces sirii sp.nov.</title>
        <authorList>
            <person name="Zakalyukina Y.V."/>
            <person name="Belik A.R."/>
            <person name="Biryukov M.V."/>
            <person name="Baturina O.A."/>
            <person name="Kabilov M.R."/>
        </authorList>
    </citation>
    <scope>NUCLEOTIDE SEQUENCE [LARGE SCALE GENOMIC DNA]</scope>
    <source>
        <strain evidence="4 5">BP-8</strain>
    </source>
</reference>
<dbReference type="Gene3D" id="3.40.50.720">
    <property type="entry name" value="NAD(P)-binding Rossmann-like Domain"/>
    <property type="match status" value="1"/>
</dbReference>
<evidence type="ECO:0000313" key="4">
    <source>
        <dbReference type="EMBL" id="WXK80760.1"/>
    </source>
</evidence>
<dbReference type="InterPro" id="IPR050984">
    <property type="entry name" value="Gfo/Idh/MocA_domain"/>
</dbReference>
<dbReference type="SUPFAM" id="SSF51735">
    <property type="entry name" value="NAD(P)-binding Rossmann-fold domains"/>
    <property type="match status" value="1"/>
</dbReference>
<evidence type="ECO:0000313" key="5">
    <source>
        <dbReference type="Proteomes" id="UP001626628"/>
    </source>
</evidence>
<proteinExistence type="inferred from homology"/>
<evidence type="ECO:0000259" key="3">
    <source>
        <dbReference type="Pfam" id="PF01408"/>
    </source>
</evidence>
<dbReference type="EMBL" id="CP147982">
    <property type="protein sequence ID" value="WXK80760.1"/>
    <property type="molecule type" value="Genomic_DNA"/>
</dbReference>
<dbReference type="Pfam" id="PF01408">
    <property type="entry name" value="GFO_IDH_MocA"/>
    <property type="match status" value="1"/>
</dbReference>
<feature type="domain" description="Gfo/Idh/MocA-like oxidoreductase N-terminal" evidence="3">
    <location>
        <begin position="43"/>
        <end position="112"/>
    </location>
</feature>
<evidence type="ECO:0000256" key="1">
    <source>
        <dbReference type="ARBA" id="ARBA00010928"/>
    </source>
</evidence>
<protein>
    <submittedName>
        <fullName evidence="4">Gfo/Idh/MocA family oxidoreductase</fullName>
    </submittedName>
</protein>
<gene>
    <name evidence="4" type="ORF">WAB15_34735</name>
</gene>
<dbReference type="InterPro" id="IPR036291">
    <property type="entry name" value="NAD(P)-bd_dom_sf"/>
</dbReference>
<organism evidence="4 5">
    <name type="scientific">Streptomyces sirii</name>
    <dbReference type="NCBI Taxonomy" id="3127701"/>
    <lineage>
        <taxon>Bacteria</taxon>
        <taxon>Bacillati</taxon>
        <taxon>Actinomycetota</taxon>
        <taxon>Actinomycetes</taxon>
        <taxon>Kitasatosporales</taxon>
        <taxon>Streptomycetaceae</taxon>
        <taxon>Streptomyces</taxon>
    </lineage>
</organism>
<evidence type="ECO:0000256" key="2">
    <source>
        <dbReference type="ARBA" id="ARBA00023002"/>
    </source>
</evidence>
<keyword evidence="5" id="KW-1185">Reference proteome</keyword>
<dbReference type="RefSeq" id="WP_407288699.1">
    <property type="nucleotide sequence ID" value="NZ_CP147982.1"/>
</dbReference>
<dbReference type="InterPro" id="IPR000683">
    <property type="entry name" value="Gfo/Idh/MocA-like_OxRdtase_N"/>
</dbReference>
<name>A0ABZ2QWJ4_9ACTN</name>
<dbReference type="PANTHER" id="PTHR22604">
    <property type="entry name" value="OXIDOREDUCTASES"/>
    <property type="match status" value="1"/>
</dbReference>
<dbReference type="Proteomes" id="UP001626628">
    <property type="component" value="Chromosome"/>
</dbReference>
<dbReference type="PANTHER" id="PTHR22604:SF105">
    <property type="entry name" value="TRANS-1,2-DIHYDROBENZENE-1,2-DIOL DEHYDROGENASE"/>
    <property type="match status" value="1"/>
</dbReference>
<accession>A0ABZ2QWJ4</accession>
<dbReference type="Gene3D" id="3.30.360.10">
    <property type="entry name" value="Dihydrodipicolinate Reductase, domain 2"/>
    <property type="match status" value="1"/>
</dbReference>
<sequence>MGNSEYLSRRTAPLLRELNRTDDPLLVGTDHPRGTRTAVPPEGIEVTDRDAVLADQNVDIVYVSSATGRHFADCRAALAAGKHVLVEKPVCLAAAEARELDTMARARDRTVFECLSYPYHPAWTGFLARVRVEDWAGPVSVSAVFRIPGREPTDFRRHPRHGGAAADLGTYCVDALVRLGAVAEDLDIGAVLLGGSESDGGAVLTSGLIDGRTFTHTGSWAIGDSYANSVVVADWRRRLELLRAFSPPVDTPVQVVERRPGELEPAVVATSGPTNATRACLTAGTRHLRDARTAGLVDCPVILRRIAVLEKATAISPA</sequence>
<comment type="similarity">
    <text evidence="1">Belongs to the Gfo/Idh/MocA family.</text>
</comment>
<keyword evidence="2" id="KW-0560">Oxidoreductase</keyword>